<dbReference type="Pfam" id="PF01408">
    <property type="entry name" value="GFO_IDH_MocA"/>
    <property type="match status" value="1"/>
</dbReference>
<dbReference type="Gene3D" id="3.40.50.720">
    <property type="entry name" value="NAD(P)-binding Rossmann-like Domain"/>
    <property type="match status" value="1"/>
</dbReference>
<dbReference type="SUPFAM" id="SSF51735">
    <property type="entry name" value="NAD(P)-binding Rossmann-fold domains"/>
    <property type="match status" value="1"/>
</dbReference>
<keyword evidence="6" id="KW-1185">Reference proteome</keyword>
<evidence type="ECO:0008006" key="7">
    <source>
        <dbReference type="Google" id="ProtNLM"/>
    </source>
</evidence>
<dbReference type="PATRIC" id="fig|796944.3.peg.1735"/>
<evidence type="ECO:0000256" key="1">
    <source>
        <dbReference type="ARBA" id="ARBA00023002"/>
    </source>
</evidence>
<dbReference type="PANTHER" id="PTHR43818:SF11">
    <property type="entry name" value="BCDNA.GH03377"/>
    <property type="match status" value="1"/>
</dbReference>
<dbReference type="AlphaFoldDB" id="G9WVR8"/>
<dbReference type="InterPro" id="IPR014710">
    <property type="entry name" value="RmlC-like_jellyroll"/>
</dbReference>
<proteinExistence type="predicted"/>
<dbReference type="InterPro" id="IPR055170">
    <property type="entry name" value="GFO_IDH_MocA-like_dom"/>
</dbReference>
<dbReference type="Gene3D" id="2.60.120.10">
    <property type="entry name" value="Jelly Rolls"/>
    <property type="match status" value="1"/>
</dbReference>
<evidence type="ECO:0000313" key="5">
    <source>
        <dbReference type="EMBL" id="EHL10855.1"/>
    </source>
</evidence>
<protein>
    <recommendedName>
        <fullName evidence="7">Gfo/Idh/MocA-like oxidoreductase N-terminal domain-containing protein</fullName>
    </recommendedName>
</protein>
<evidence type="ECO:0000259" key="2">
    <source>
        <dbReference type="Pfam" id="PF01408"/>
    </source>
</evidence>
<dbReference type="GO" id="GO:0016491">
    <property type="term" value="F:oxidoreductase activity"/>
    <property type="evidence" value="ECO:0007669"/>
    <property type="project" value="UniProtKB-KW"/>
</dbReference>
<dbReference type="SUPFAM" id="SSF51182">
    <property type="entry name" value="RmlC-like cupins"/>
    <property type="match status" value="1"/>
</dbReference>
<accession>G9WVR8</accession>
<feature type="domain" description="DUF985" evidence="3">
    <location>
        <begin position="364"/>
        <end position="494"/>
    </location>
</feature>
<name>G9WVR8_9FIRM</name>
<dbReference type="SUPFAM" id="SSF55347">
    <property type="entry name" value="Glyceraldehyde-3-phosphate dehydrogenase-like, C-terminal domain"/>
    <property type="match status" value="1"/>
</dbReference>
<dbReference type="GO" id="GO:0000166">
    <property type="term" value="F:nucleotide binding"/>
    <property type="evidence" value="ECO:0007669"/>
    <property type="project" value="InterPro"/>
</dbReference>
<dbReference type="Proteomes" id="UP000003527">
    <property type="component" value="Unassembled WGS sequence"/>
</dbReference>
<feature type="domain" description="GFO/IDH/MocA-like oxidoreductase" evidence="4">
    <location>
        <begin position="133"/>
        <end position="279"/>
    </location>
</feature>
<organism evidence="5 6">
    <name type="scientific">Oribacterium asaccharolyticum ACB7</name>
    <dbReference type="NCBI Taxonomy" id="796944"/>
    <lineage>
        <taxon>Bacteria</taxon>
        <taxon>Bacillati</taxon>
        <taxon>Bacillota</taxon>
        <taxon>Clostridia</taxon>
        <taxon>Lachnospirales</taxon>
        <taxon>Lachnospiraceae</taxon>
        <taxon>Oribacterium</taxon>
    </lineage>
</organism>
<dbReference type="Gene3D" id="3.30.360.10">
    <property type="entry name" value="Dihydrodipicolinate Reductase, domain 2"/>
    <property type="match status" value="1"/>
</dbReference>
<dbReference type="EMBL" id="AFZD01000018">
    <property type="protein sequence ID" value="EHL10855.1"/>
    <property type="molecule type" value="Genomic_DNA"/>
</dbReference>
<dbReference type="InterPro" id="IPR036291">
    <property type="entry name" value="NAD(P)-bd_dom_sf"/>
</dbReference>
<evidence type="ECO:0000259" key="3">
    <source>
        <dbReference type="Pfam" id="PF06172"/>
    </source>
</evidence>
<gene>
    <name evidence="5" type="ORF">HMPREF9624_01002</name>
</gene>
<feature type="domain" description="Gfo/Idh/MocA-like oxidoreductase N-terminal" evidence="2">
    <location>
        <begin position="1"/>
        <end position="123"/>
    </location>
</feature>
<keyword evidence="1" id="KW-0560">Oxidoreductase</keyword>
<dbReference type="HOGENOM" id="CLU_523576_0_0_9"/>
<dbReference type="InterPro" id="IPR009327">
    <property type="entry name" value="Cupin_DUF985"/>
</dbReference>
<dbReference type="InterPro" id="IPR011051">
    <property type="entry name" value="RmlC_Cupin_sf"/>
</dbReference>
<evidence type="ECO:0000313" key="6">
    <source>
        <dbReference type="Proteomes" id="UP000003527"/>
    </source>
</evidence>
<dbReference type="RefSeq" id="WP_009536816.1">
    <property type="nucleotide sequence ID" value="NZ_JH414505.1"/>
</dbReference>
<sequence>MRVGIIGTGFIAEVHAGALKACGHEIVAACGNIPEALEAFAKKWGIPREYQDYRDIPLDSLDAVHICTPPNTHYAIVKYFLEKNRKTETGKLAVICEKPLCLDLKEGEELVKLVAESKTPFGVCFHNRFYPAVQKMREIIQGGSLGNVLLVHGSYEQEFHIPPLPYSWRFDAEGGNHLRAVSEIGSHIFDLLQFIIKDSVTEVDAVFRNRKEELYRDKSGMLWEEKGEGRLPVPMQNEDTAILRLEMQGGTQASISLSEVSFGKLNHMDLHFICEKGRLGWDNDRADKLWISTEKGSTRELNLGMQPGYSDCFREMFADFYKALSEGNVSAMAKVSEAYENEKVCEMCYLSALRTEKRKRKEFLIRHYAMKLLEGEHTFYSECYHSPNRNADGKMPVSTMYGLYCKEPRSYSDFHILSHEEIWHFLEGDPFTLYLLYEDGSIETVTLGPDLASGQVLQYTVPVNVIQGACLCPGGEYALYGCTVVPAFTEDCFKTVGKEELQARYGEKKELAEFFRWIKE</sequence>
<dbReference type="InterPro" id="IPR050463">
    <property type="entry name" value="Gfo/Idh/MocA_oxidrdct_glycsds"/>
</dbReference>
<dbReference type="Pfam" id="PF06172">
    <property type="entry name" value="Cupin_5"/>
    <property type="match status" value="1"/>
</dbReference>
<dbReference type="CDD" id="cd06121">
    <property type="entry name" value="cupin_YML079wp"/>
    <property type="match status" value="1"/>
</dbReference>
<dbReference type="InterPro" id="IPR000683">
    <property type="entry name" value="Gfo/Idh/MocA-like_OxRdtase_N"/>
</dbReference>
<dbReference type="Pfam" id="PF22725">
    <property type="entry name" value="GFO_IDH_MocA_C3"/>
    <property type="match status" value="1"/>
</dbReference>
<reference evidence="5 6" key="1">
    <citation type="submission" date="2011-08" db="EMBL/GenBank/DDBJ databases">
        <title>The Genome Sequence of Oribacterium sp. ACB7.</title>
        <authorList>
            <consortium name="The Broad Institute Genome Sequencing Platform"/>
            <person name="Earl A."/>
            <person name="Ward D."/>
            <person name="Feldgarden M."/>
            <person name="Gevers D."/>
            <person name="Sizova M."/>
            <person name="Hazen A."/>
            <person name="Epstein S."/>
            <person name="Young S.K."/>
            <person name="Zeng Q."/>
            <person name="Gargeya S."/>
            <person name="Fitzgerald M."/>
            <person name="Haas B."/>
            <person name="Abouelleil A."/>
            <person name="Alvarado L."/>
            <person name="Arachchi H.M."/>
            <person name="Berlin A."/>
            <person name="Brown A."/>
            <person name="Chapman S.B."/>
            <person name="Chen Z."/>
            <person name="Dunbar C."/>
            <person name="Freedman E."/>
            <person name="Gearin G."/>
            <person name="Gellesch M."/>
            <person name="Goldberg J."/>
            <person name="Griggs A."/>
            <person name="Gujja S."/>
            <person name="Heiman D."/>
            <person name="Howarth C."/>
            <person name="Larson L."/>
            <person name="Lui A."/>
            <person name="MacDonald P.J.P."/>
            <person name="Montmayeur A."/>
            <person name="Murphy C."/>
            <person name="Neiman D."/>
            <person name="Pearson M."/>
            <person name="Priest M."/>
            <person name="Roberts A."/>
            <person name="Saif S."/>
            <person name="Shea T."/>
            <person name="Shenoy N."/>
            <person name="Sisk P."/>
            <person name="Stolte C."/>
            <person name="Sykes S."/>
            <person name="Wortman J."/>
            <person name="Nusbaum C."/>
            <person name="Birren B."/>
        </authorList>
    </citation>
    <scope>NUCLEOTIDE SEQUENCE [LARGE SCALE GENOMIC DNA]</scope>
    <source>
        <strain evidence="5 6">ACB7</strain>
    </source>
</reference>
<dbReference type="PANTHER" id="PTHR43818">
    <property type="entry name" value="BCDNA.GH03377"/>
    <property type="match status" value="1"/>
</dbReference>
<comment type="caution">
    <text evidence="5">The sequence shown here is derived from an EMBL/GenBank/DDBJ whole genome shotgun (WGS) entry which is preliminary data.</text>
</comment>
<evidence type="ECO:0000259" key="4">
    <source>
        <dbReference type="Pfam" id="PF22725"/>
    </source>
</evidence>